<feature type="non-terminal residue" evidence="1">
    <location>
        <position position="146"/>
    </location>
</feature>
<feature type="non-terminal residue" evidence="1">
    <location>
        <position position="1"/>
    </location>
</feature>
<reference evidence="1" key="1">
    <citation type="journal article" date="2014" name="Front. Microbiol.">
        <title>High frequency of phylogenetically diverse reductive dehalogenase-homologous genes in deep subseafloor sedimentary metagenomes.</title>
        <authorList>
            <person name="Kawai M."/>
            <person name="Futagami T."/>
            <person name="Toyoda A."/>
            <person name="Takaki Y."/>
            <person name="Nishi S."/>
            <person name="Hori S."/>
            <person name="Arai W."/>
            <person name="Tsubouchi T."/>
            <person name="Morono Y."/>
            <person name="Uchiyama I."/>
            <person name="Ito T."/>
            <person name="Fujiyama A."/>
            <person name="Inagaki F."/>
            <person name="Takami H."/>
        </authorList>
    </citation>
    <scope>NUCLEOTIDE SEQUENCE</scope>
    <source>
        <strain evidence="1">Expedition CK06-06</strain>
    </source>
</reference>
<comment type="caution">
    <text evidence="1">The sequence shown here is derived from an EMBL/GenBank/DDBJ whole genome shotgun (WGS) entry which is preliminary data.</text>
</comment>
<sequence>YPEKSIVQFNPPLEEMKENDSIYTIFAGAFESFPPTDFSNINVPNFLKNVWFSLESESPQSSNLGNLEAEKYERSYKHLMPIKESVVEGEDKTKMEKTALEGGIIVQQDQYKYVLSYYYVGDNPQEFQDIINKVAESFKFNGEGES</sequence>
<protein>
    <submittedName>
        <fullName evidence="1">Uncharacterized protein</fullName>
    </submittedName>
</protein>
<proteinExistence type="predicted"/>
<accession>X1FQT6</accession>
<organism evidence="1">
    <name type="scientific">marine sediment metagenome</name>
    <dbReference type="NCBI Taxonomy" id="412755"/>
    <lineage>
        <taxon>unclassified sequences</taxon>
        <taxon>metagenomes</taxon>
        <taxon>ecological metagenomes</taxon>
    </lineage>
</organism>
<evidence type="ECO:0000313" key="1">
    <source>
        <dbReference type="EMBL" id="GAH34900.1"/>
    </source>
</evidence>
<name>X1FQT6_9ZZZZ</name>
<gene>
    <name evidence="1" type="ORF">S03H2_25693</name>
</gene>
<dbReference type="AlphaFoldDB" id="X1FQT6"/>
<dbReference type="EMBL" id="BARU01014623">
    <property type="protein sequence ID" value="GAH34900.1"/>
    <property type="molecule type" value="Genomic_DNA"/>
</dbReference>